<name>A0ACB9C7X7_9ASTR</name>
<organism evidence="1 2">
    <name type="scientific">Smallanthus sonchifolius</name>
    <dbReference type="NCBI Taxonomy" id="185202"/>
    <lineage>
        <taxon>Eukaryota</taxon>
        <taxon>Viridiplantae</taxon>
        <taxon>Streptophyta</taxon>
        <taxon>Embryophyta</taxon>
        <taxon>Tracheophyta</taxon>
        <taxon>Spermatophyta</taxon>
        <taxon>Magnoliopsida</taxon>
        <taxon>eudicotyledons</taxon>
        <taxon>Gunneridae</taxon>
        <taxon>Pentapetalae</taxon>
        <taxon>asterids</taxon>
        <taxon>campanulids</taxon>
        <taxon>Asterales</taxon>
        <taxon>Asteraceae</taxon>
        <taxon>Asteroideae</taxon>
        <taxon>Heliantheae alliance</taxon>
        <taxon>Millerieae</taxon>
        <taxon>Smallanthus</taxon>
    </lineage>
</organism>
<sequence length="147" mass="17418">MVALHLWVPIVGYVYVFHVVHNPSVAHYDSREWDWLRGALQTVDRDYGILNTIFHDEPNAHVVHHLFSTIPHYHIVEATQAVKPVLGEYYNYDNTPILKAIVRETKECLFIEEDPEKKGVYWFSHKPRRKIWIMLITSLRGSLLWNR</sequence>
<accession>A0ACB9C7X7</accession>
<evidence type="ECO:0000313" key="1">
    <source>
        <dbReference type="EMBL" id="KAI3730372.1"/>
    </source>
</evidence>
<proteinExistence type="predicted"/>
<evidence type="ECO:0000313" key="2">
    <source>
        <dbReference type="Proteomes" id="UP001056120"/>
    </source>
</evidence>
<protein>
    <submittedName>
        <fullName evidence="1">Uncharacterized protein</fullName>
    </submittedName>
</protein>
<dbReference type="Proteomes" id="UP001056120">
    <property type="component" value="Linkage Group LG21"/>
</dbReference>
<reference evidence="2" key="1">
    <citation type="journal article" date="2022" name="Mol. Ecol. Resour.">
        <title>The genomes of chicory, endive, great burdock and yacon provide insights into Asteraceae palaeo-polyploidization history and plant inulin production.</title>
        <authorList>
            <person name="Fan W."/>
            <person name="Wang S."/>
            <person name="Wang H."/>
            <person name="Wang A."/>
            <person name="Jiang F."/>
            <person name="Liu H."/>
            <person name="Zhao H."/>
            <person name="Xu D."/>
            <person name="Zhang Y."/>
        </authorList>
    </citation>
    <scope>NUCLEOTIDE SEQUENCE [LARGE SCALE GENOMIC DNA]</scope>
    <source>
        <strain evidence="2">cv. Yunnan</strain>
    </source>
</reference>
<gene>
    <name evidence="1" type="ORF">L1987_61542</name>
</gene>
<dbReference type="EMBL" id="CM042038">
    <property type="protein sequence ID" value="KAI3730372.1"/>
    <property type="molecule type" value="Genomic_DNA"/>
</dbReference>
<comment type="caution">
    <text evidence="1">The sequence shown here is derived from an EMBL/GenBank/DDBJ whole genome shotgun (WGS) entry which is preliminary data.</text>
</comment>
<keyword evidence="2" id="KW-1185">Reference proteome</keyword>
<reference evidence="1 2" key="2">
    <citation type="journal article" date="2022" name="Mol. Ecol. Resour.">
        <title>The genomes of chicory, endive, great burdock and yacon provide insights into Asteraceae paleo-polyploidization history and plant inulin production.</title>
        <authorList>
            <person name="Fan W."/>
            <person name="Wang S."/>
            <person name="Wang H."/>
            <person name="Wang A."/>
            <person name="Jiang F."/>
            <person name="Liu H."/>
            <person name="Zhao H."/>
            <person name="Xu D."/>
            <person name="Zhang Y."/>
        </authorList>
    </citation>
    <scope>NUCLEOTIDE SEQUENCE [LARGE SCALE GENOMIC DNA]</scope>
    <source>
        <strain evidence="2">cv. Yunnan</strain>
        <tissue evidence="1">Leaves</tissue>
    </source>
</reference>